<feature type="non-terminal residue" evidence="2">
    <location>
        <position position="1"/>
    </location>
</feature>
<reference evidence="2 3" key="1">
    <citation type="submission" date="2018-03" db="EMBL/GenBank/DDBJ databases">
        <title>Chitinolytic properties of Streptosporangium nondiastaticum TBG75A20.</title>
        <authorList>
            <person name="Gayathri V."/>
            <person name="Shiburaj S."/>
        </authorList>
    </citation>
    <scope>NUCLEOTIDE SEQUENCE [LARGE SCALE GENOMIC DNA]</scope>
    <source>
        <strain evidence="2 3">TBG75A20</strain>
    </source>
</reference>
<sequence length="65" mass="6896">RPRGPRAPRLPGRGRRRSGRARAAGRGRAPCRPATPRARRPGSVRGGAAGPRPAAVRSTPTPTRR</sequence>
<accession>A0A9X7JHR0</accession>
<comment type="caution">
    <text evidence="2">The sequence shown here is derived from an EMBL/GenBank/DDBJ whole genome shotgun (WGS) entry which is preliminary data.</text>
</comment>
<keyword evidence="3" id="KW-1185">Reference proteome</keyword>
<dbReference type="Proteomes" id="UP000242427">
    <property type="component" value="Unassembled WGS sequence"/>
</dbReference>
<feature type="region of interest" description="Disordered" evidence="1">
    <location>
        <begin position="1"/>
        <end position="65"/>
    </location>
</feature>
<keyword evidence="2" id="KW-0255">Endonuclease</keyword>
<evidence type="ECO:0000256" key="1">
    <source>
        <dbReference type="SAM" id="MobiDB-lite"/>
    </source>
</evidence>
<feature type="compositionally biased region" description="Low complexity" evidence="1">
    <location>
        <begin position="26"/>
        <end position="36"/>
    </location>
</feature>
<keyword evidence="2" id="KW-0540">Nuclease</keyword>
<keyword evidence="2" id="KW-0378">Hydrolase</keyword>
<feature type="compositionally biased region" description="Basic residues" evidence="1">
    <location>
        <begin position="1"/>
        <end position="25"/>
    </location>
</feature>
<protein>
    <submittedName>
        <fullName evidence="2">HNH endonuclease</fullName>
    </submittedName>
</protein>
<evidence type="ECO:0000313" key="2">
    <source>
        <dbReference type="EMBL" id="PSJ23952.1"/>
    </source>
</evidence>
<evidence type="ECO:0000313" key="3">
    <source>
        <dbReference type="Proteomes" id="UP000242427"/>
    </source>
</evidence>
<organism evidence="2 3">
    <name type="scientific">Streptosporangium nondiastaticum</name>
    <dbReference type="NCBI Taxonomy" id="35764"/>
    <lineage>
        <taxon>Bacteria</taxon>
        <taxon>Bacillati</taxon>
        <taxon>Actinomycetota</taxon>
        <taxon>Actinomycetes</taxon>
        <taxon>Streptosporangiales</taxon>
        <taxon>Streptosporangiaceae</taxon>
        <taxon>Streptosporangium</taxon>
    </lineage>
</organism>
<dbReference type="AlphaFoldDB" id="A0A9X7JHR0"/>
<dbReference type="GO" id="GO:0004519">
    <property type="term" value="F:endonuclease activity"/>
    <property type="evidence" value="ECO:0007669"/>
    <property type="project" value="UniProtKB-KW"/>
</dbReference>
<dbReference type="EMBL" id="PXWG01000320">
    <property type="protein sequence ID" value="PSJ23952.1"/>
    <property type="molecule type" value="Genomic_DNA"/>
</dbReference>
<name>A0A9X7JHR0_9ACTN</name>
<proteinExistence type="predicted"/>
<gene>
    <name evidence="2" type="ORF">B7P34_36015</name>
</gene>